<evidence type="ECO:0000256" key="15">
    <source>
        <dbReference type="RuleBase" id="RU000506"/>
    </source>
</evidence>
<dbReference type="InterPro" id="IPR036265">
    <property type="entry name" value="HIT-like_sf"/>
</dbReference>
<dbReference type="InterPro" id="IPR005850">
    <property type="entry name" value="GalP_Utransf_C"/>
</dbReference>
<dbReference type="UniPathway" id="UPA00214"/>
<dbReference type="GO" id="GO:0033499">
    <property type="term" value="P:galactose catabolic process via UDP-galactose, Leloir pathway"/>
    <property type="evidence" value="ECO:0007669"/>
    <property type="project" value="TreeGrafter"/>
</dbReference>
<evidence type="ECO:0000256" key="13">
    <source>
        <dbReference type="PIRSR" id="PIRSR000808-1"/>
    </source>
</evidence>
<evidence type="ECO:0000259" key="17">
    <source>
        <dbReference type="Pfam" id="PF01087"/>
    </source>
</evidence>
<evidence type="ECO:0000256" key="14">
    <source>
        <dbReference type="PIRSR" id="PIRSR000808-3"/>
    </source>
</evidence>
<evidence type="ECO:0000256" key="10">
    <source>
        <dbReference type="ARBA" id="ARBA00023144"/>
    </source>
</evidence>
<evidence type="ECO:0000256" key="8">
    <source>
        <dbReference type="ARBA" id="ARBA00022723"/>
    </source>
</evidence>
<evidence type="ECO:0000256" key="9">
    <source>
        <dbReference type="ARBA" id="ARBA00022833"/>
    </source>
</evidence>
<evidence type="ECO:0000259" key="18">
    <source>
        <dbReference type="Pfam" id="PF02744"/>
    </source>
</evidence>
<dbReference type="AlphaFoldDB" id="M0QNC5"/>
<dbReference type="InterPro" id="IPR019779">
    <property type="entry name" value="GalP_UDPtransf1_His-AS"/>
</dbReference>
<gene>
    <name evidence="19" type="primary">galT</name>
    <name evidence="19" type="ORF">GS4_32_00220</name>
</gene>
<keyword evidence="10 15" id="KW-0299">Galactose metabolism</keyword>
<keyword evidence="7 15" id="KW-0548">Nucleotidyltransferase</keyword>
<sequence>MIDTDPQAPPGPRALPTPVRAPLADGREILFFAQESEPVPAADHRELPPQPTETPTLLRRDPQTGDWVMIAPARQLRTYKPPRQMCPLCPDPSGRSSEVPAADYEVVVFENRFPSLSTAHRGSGFALTADDGDLTVEQPGHGRCEVVCFSSDHEASFAGLTPERARLVVDVWAQRTTDLLGRDGVEEVFCFENRGEAIGVTLSHPHGQIYAYPFRTHRTRTMIREAQAHRAATGSNLFEDILAAETASGERILVRTEHTTAFVPFAARWPAEVHIYPNRHRRHLGELTDAEADDLARVYLSVLRGYDDLYGFPLPYIASWHQYRSDAAEGYLHAELFSVQRSSDKLKYLAGSESGRDAFVTDKTPEDIAAQLREVIR</sequence>
<dbReference type="InterPro" id="IPR001937">
    <property type="entry name" value="GalP_UDPtransf1"/>
</dbReference>
<dbReference type="SUPFAM" id="SSF54197">
    <property type="entry name" value="HIT-like"/>
    <property type="match status" value="2"/>
</dbReference>
<dbReference type="Gene3D" id="3.30.428.10">
    <property type="entry name" value="HIT-like"/>
    <property type="match status" value="2"/>
</dbReference>
<feature type="binding site" evidence="14">
    <location>
        <position position="153"/>
    </location>
    <ligand>
        <name>Zn(2+)</name>
        <dbReference type="ChEBI" id="CHEBI:29105"/>
    </ligand>
</feature>
<evidence type="ECO:0000256" key="12">
    <source>
        <dbReference type="NCBIfam" id="TIGR00209"/>
    </source>
</evidence>
<evidence type="ECO:0000256" key="6">
    <source>
        <dbReference type="ARBA" id="ARBA00022679"/>
    </source>
</evidence>
<dbReference type="eggNOG" id="COG1085">
    <property type="taxonomic scope" value="Bacteria"/>
</dbReference>
<dbReference type="RefSeq" id="WP_007623768.1">
    <property type="nucleotide sequence ID" value="NZ_BANX01000032.1"/>
</dbReference>
<dbReference type="Proteomes" id="UP000011666">
    <property type="component" value="Unassembled WGS sequence"/>
</dbReference>
<protein>
    <recommendedName>
        <fullName evidence="5 12">Galactose-1-phosphate uridylyltransferase</fullName>
        <ecNumber evidence="4 12">2.7.7.12</ecNumber>
    </recommendedName>
</protein>
<keyword evidence="11 15" id="KW-0119">Carbohydrate metabolism</keyword>
<evidence type="ECO:0000256" key="5">
    <source>
        <dbReference type="ARBA" id="ARBA00016340"/>
    </source>
</evidence>
<dbReference type="PANTHER" id="PTHR11943">
    <property type="entry name" value="GALACTOSE-1-PHOSPHATE URIDYLYLTRANSFERASE"/>
    <property type="match status" value="1"/>
</dbReference>
<dbReference type="GO" id="GO:0005737">
    <property type="term" value="C:cytoplasm"/>
    <property type="evidence" value="ECO:0007669"/>
    <property type="project" value="TreeGrafter"/>
</dbReference>
<keyword evidence="6 15" id="KW-0808">Transferase</keyword>
<comment type="similarity">
    <text evidence="3 15">Belongs to the galactose-1-phosphate uridylyltransferase type 1 family.</text>
</comment>
<dbReference type="InterPro" id="IPR005849">
    <property type="entry name" value="GalP_Utransf_N"/>
</dbReference>
<dbReference type="PANTHER" id="PTHR11943:SF1">
    <property type="entry name" value="GALACTOSE-1-PHOSPHATE URIDYLYLTRANSFERASE"/>
    <property type="match status" value="1"/>
</dbReference>
<comment type="pathway">
    <text evidence="2 15">Carbohydrate metabolism; galactose metabolism.</text>
</comment>
<feature type="active site" description="Tele-UMP-histidine intermediate" evidence="13">
    <location>
        <position position="206"/>
    </location>
</feature>
<feature type="binding site" evidence="14">
    <location>
        <position position="204"/>
    </location>
    <ligand>
        <name>Zn(2+)</name>
        <dbReference type="ChEBI" id="CHEBI:29105"/>
    </ligand>
</feature>
<evidence type="ECO:0000256" key="7">
    <source>
        <dbReference type="ARBA" id="ARBA00022695"/>
    </source>
</evidence>
<evidence type="ECO:0000256" key="11">
    <source>
        <dbReference type="ARBA" id="ARBA00023277"/>
    </source>
</evidence>
<proteinExistence type="inferred from homology"/>
<dbReference type="EMBL" id="BANX01000032">
    <property type="protein sequence ID" value="GAC70078.1"/>
    <property type="molecule type" value="Genomic_DNA"/>
</dbReference>
<comment type="cofactor">
    <cofactor evidence="14">
        <name>Zn(2+)</name>
        <dbReference type="ChEBI" id="CHEBI:29105"/>
    </cofactor>
    <text evidence="14">Binds 1 zinc ion per subunit.</text>
</comment>
<keyword evidence="9 14" id="KW-0862">Zinc</keyword>
<keyword evidence="20" id="KW-1185">Reference proteome</keyword>
<reference evidence="19 20" key="1">
    <citation type="submission" date="2013-01" db="EMBL/GenBank/DDBJ databases">
        <title>Whole genome shotgun sequence of Gordonia soli NBRC 108243.</title>
        <authorList>
            <person name="Isaki-Nakamura S."/>
            <person name="Hosoyama A."/>
            <person name="Tsuchikane K."/>
            <person name="Ando Y."/>
            <person name="Baba S."/>
            <person name="Ohji S."/>
            <person name="Hamada M."/>
            <person name="Tamura T."/>
            <person name="Yamazoe A."/>
            <person name="Yamazaki S."/>
            <person name="Fujita N."/>
        </authorList>
    </citation>
    <scope>NUCLEOTIDE SEQUENCE [LARGE SCALE GENOMIC DNA]</scope>
    <source>
        <strain evidence="19 20">NBRC 108243</strain>
    </source>
</reference>
<dbReference type="STRING" id="1223545.GS4_32_00220"/>
<keyword evidence="8 14" id="KW-0479">Metal-binding</keyword>
<dbReference type="PROSITE" id="PS00117">
    <property type="entry name" value="GAL_P_UDP_TRANSF_I"/>
    <property type="match status" value="1"/>
</dbReference>
<feature type="domain" description="Galactose-1-phosphate uridyl transferase C-terminal" evidence="18">
    <location>
        <begin position="227"/>
        <end position="330"/>
    </location>
</feature>
<organism evidence="19 20">
    <name type="scientific">Gordonia soli NBRC 108243</name>
    <dbReference type="NCBI Taxonomy" id="1223545"/>
    <lineage>
        <taxon>Bacteria</taxon>
        <taxon>Bacillati</taxon>
        <taxon>Actinomycetota</taxon>
        <taxon>Actinomycetes</taxon>
        <taxon>Mycobacteriales</taxon>
        <taxon>Gordoniaceae</taxon>
        <taxon>Gordonia</taxon>
    </lineage>
</organism>
<accession>M0QNC5</accession>
<dbReference type="NCBIfam" id="TIGR00209">
    <property type="entry name" value="galT_1"/>
    <property type="match status" value="1"/>
</dbReference>
<evidence type="ECO:0000313" key="20">
    <source>
        <dbReference type="Proteomes" id="UP000011666"/>
    </source>
</evidence>
<dbReference type="EC" id="2.7.7.12" evidence="4 12"/>
<comment type="catalytic activity">
    <reaction evidence="1 15">
        <text>alpha-D-galactose 1-phosphate + UDP-alpha-D-glucose = alpha-D-glucose 1-phosphate + UDP-alpha-D-galactose</text>
        <dbReference type="Rhea" id="RHEA:13989"/>
        <dbReference type="ChEBI" id="CHEBI:58336"/>
        <dbReference type="ChEBI" id="CHEBI:58601"/>
        <dbReference type="ChEBI" id="CHEBI:58885"/>
        <dbReference type="ChEBI" id="CHEBI:66914"/>
        <dbReference type="EC" id="2.7.7.12"/>
    </reaction>
</comment>
<dbReference type="GO" id="GO:0008108">
    <property type="term" value="F:UDP-glucose:hexose-1-phosphate uridylyltransferase activity"/>
    <property type="evidence" value="ECO:0007669"/>
    <property type="project" value="UniProtKB-UniRule"/>
</dbReference>
<feature type="binding site" evidence="14">
    <location>
        <position position="86"/>
    </location>
    <ligand>
        <name>Zn(2+)</name>
        <dbReference type="ChEBI" id="CHEBI:29105"/>
    </ligand>
</feature>
<feature type="region of interest" description="Disordered" evidence="16">
    <location>
        <begin position="1"/>
        <end position="20"/>
    </location>
</feature>
<evidence type="ECO:0000256" key="1">
    <source>
        <dbReference type="ARBA" id="ARBA00001107"/>
    </source>
</evidence>
<evidence type="ECO:0000313" key="19">
    <source>
        <dbReference type="EMBL" id="GAC70078.1"/>
    </source>
</evidence>
<evidence type="ECO:0000256" key="16">
    <source>
        <dbReference type="SAM" id="MobiDB-lite"/>
    </source>
</evidence>
<dbReference type="GO" id="GO:0008270">
    <property type="term" value="F:zinc ion binding"/>
    <property type="evidence" value="ECO:0007669"/>
    <property type="project" value="InterPro"/>
</dbReference>
<evidence type="ECO:0000256" key="2">
    <source>
        <dbReference type="ARBA" id="ARBA00004947"/>
    </source>
</evidence>
<evidence type="ECO:0000256" key="4">
    <source>
        <dbReference type="ARBA" id="ARBA00012384"/>
    </source>
</evidence>
<comment type="caution">
    <text evidence="19">The sequence shown here is derived from an EMBL/GenBank/DDBJ whole genome shotgun (WGS) entry which is preliminary data.</text>
</comment>
<dbReference type="Pfam" id="PF01087">
    <property type="entry name" value="GalP_UDP_transf"/>
    <property type="match status" value="1"/>
</dbReference>
<feature type="domain" description="Galactose-1-phosphate uridyl transferase N-terminal" evidence="17">
    <location>
        <begin position="61"/>
        <end position="215"/>
    </location>
</feature>
<dbReference type="Pfam" id="PF02744">
    <property type="entry name" value="GalP_UDP_tr_C"/>
    <property type="match status" value="1"/>
</dbReference>
<feature type="region of interest" description="Disordered" evidence="16">
    <location>
        <begin position="37"/>
        <end position="64"/>
    </location>
</feature>
<dbReference type="PIRSF" id="PIRSF000808">
    <property type="entry name" value="GalT"/>
    <property type="match status" value="1"/>
</dbReference>
<evidence type="ECO:0000256" key="3">
    <source>
        <dbReference type="ARBA" id="ARBA00010951"/>
    </source>
</evidence>
<name>M0QNC5_9ACTN</name>
<feature type="binding site" evidence="14">
    <location>
        <position position="89"/>
    </location>
    <ligand>
        <name>Zn(2+)</name>
        <dbReference type="ChEBI" id="CHEBI:29105"/>
    </ligand>
</feature>